<proteinExistence type="predicted"/>
<dbReference type="EMBL" id="JAQQAF010000004">
    <property type="protein sequence ID" value="KAJ8492510.1"/>
    <property type="molecule type" value="Genomic_DNA"/>
</dbReference>
<comment type="caution">
    <text evidence="2">The sequence shown here is derived from an EMBL/GenBank/DDBJ whole genome shotgun (WGS) entry which is preliminary data.</text>
</comment>
<evidence type="ECO:0000313" key="2">
    <source>
        <dbReference type="EMBL" id="KAJ8492510.1"/>
    </source>
</evidence>
<evidence type="ECO:0000256" key="1">
    <source>
        <dbReference type="SAM" id="MobiDB-lite"/>
    </source>
</evidence>
<gene>
    <name evidence="2" type="ORF">OPV22_014231</name>
</gene>
<sequence length="81" mass="9208">MELVYRRKRIEKPETSQDRAKRYARGGGGGKERSGRIHVGFSELREGSSHVPWALRAIDSMYRKQHPSKVCVVANGLKEVL</sequence>
<protein>
    <submittedName>
        <fullName evidence="2">Uncharacterized protein</fullName>
    </submittedName>
</protein>
<accession>A0AAV8R163</accession>
<name>A0AAV8R163_ENSVE</name>
<reference evidence="2 3" key="1">
    <citation type="submission" date="2022-12" db="EMBL/GenBank/DDBJ databases">
        <title>Chromosome-scale assembly of the Ensete ventricosum genome.</title>
        <authorList>
            <person name="Dussert Y."/>
            <person name="Stocks J."/>
            <person name="Wendawek A."/>
            <person name="Woldeyes F."/>
            <person name="Nichols R.A."/>
            <person name="Borrell J.S."/>
        </authorList>
    </citation>
    <scope>NUCLEOTIDE SEQUENCE [LARGE SCALE GENOMIC DNA]</scope>
    <source>
        <strain evidence="3">cv. Maze</strain>
        <tissue evidence="2">Seeds</tissue>
    </source>
</reference>
<keyword evidence="3" id="KW-1185">Reference proteome</keyword>
<evidence type="ECO:0000313" key="3">
    <source>
        <dbReference type="Proteomes" id="UP001222027"/>
    </source>
</evidence>
<feature type="compositionally biased region" description="Basic and acidic residues" evidence="1">
    <location>
        <begin position="11"/>
        <end position="21"/>
    </location>
</feature>
<feature type="region of interest" description="Disordered" evidence="1">
    <location>
        <begin position="8"/>
        <end position="35"/>
    </location>
</feature>
<dbReference type="Proteomes" id="UP001222027">
    <property type="component" value="Unassembled WGS sequence"/>
</dbReference>
<dbReference type="AlphaFoldDB" id="A0AAV8R163"/>
<organism evidence="2 3">
    <name type="scientific">Ensete ventricosum</name>
    <name type="common">Abyssinian banana</name>
    <name type="synonym">Musa ensete</name>
    <dbReference type="NCBI Taxonomy" id="4639"/>
    <lineage>
        <taxon>Eukaryota</taxon>
        <taxon>Viridiplantae</taxon>
        <taxon>Streptophyta</taxon>
        <taxon>Embryophyta</taxon>
        <taxon>Tracheophyta</taxon>
        <taxon>Spermatophyta</taxon>
        <taxon>Magnoliopsida</taxon>
        <taxon>Liliopsida</taxon>
        <taxon>Zingiberales</taxon>
        <taxon>Musaceae</taxon>
        <taxon>Ensete</taxon>
    </lineage>
</organism>